<dbReference type="InterPro" id="IPR017871">
    <property type="entry name" value="ABC_transporter-like_CS"/>
</dbReference>
<organism evidence="6 7">
    <name type="scientific">Haloplasma contractile SSD-17B</name>
    <dbReference type="NCBI Taxonomy" id="1033810"/>
    <lineage>
        <taxon>Bacteria</taxon>
        <taxon>Bacillati</taxon>
        <taxon>Mycoplasmatota</taxon>
        <taxon>Mollicutes</taxon>
        <taxon>Haloplasmatales</taxon>
        <taxon>Haloplasmataceae</taxon>
        <taxon>Haloplasma</taxon>
    </lineage>
</organism>
<dbReference type="GO" id="GO:0005524">
    <property type="term" value="F:ATP binding"/>
    <property type="evidence" value="ECO:0007669"/>
    <property type="project" value="UniProtKB-KW"/>
</dbReference>
<dbReference type="InterPro" id="IPR003439">
    <property type="entry name" value="ABC_transporter-like_ATP-bd"/>
</dbReference>
<dbReference type="eggNOG" id="COG1136">
    <property type="taxonomic scope" value="Bacteria"/>
</dbReference>
<evidence type="ECO:0000256" key="3">
    <source>
        <dbReference type="ARBA" id="ARBA00022741"/>
    </source>
</evidence>
<dbReference type="InterPro" id="IPR003593">
    <property type="entry name" value="AAA+_ATPase"/>
</dbReference>
<dbReference type="InterPro" id="IPR027417">
    <property type="entry name" value="P-loop_NTPase"/>
</dbReference>
<dbReference type="CDD" id="cd03255">
    <property type="entry name" value="ABC_MJ0796_LolCDE_FtsE"/>
    <property type="match status" value="1"/>
</dbReference>
<dbReference type="AlphaFoldDB" id="F7PUC7"/>
<dbReference type="SUPFAM" id="SSF52540">
    <property type="entry name" value="P-loop containing nucleoside triphosphate hydrolases"/>
    <property type="match status" value="1"/>
</dbReference>
<keyword evidence="7" id="KW-1185">Reference proteome</keyword>
<reference evidence="6 7" key="1">
    <citation type="journal article" date="2011" name="J. Bacteriol.">
        <title>Genome sequence of Haloplasma contractile, an unusual contractile bacterium from a deep-sea anoxic brine lake.</title>
        <authorList>
            <person name="Antunes A."/>
            <person name="Alam I."/>
            <person name="El Dorry H."/>
            <person name="Siam R."/>
            <person name="Robertson A."/>
            <person name="Bajic V.B."/>
            <person name="Stingl U."/>
        </authorList>
    </citation>
    <scope>NUCLEOTIDE SEQUENCE [LARGE SCALE GENOMIC DNA]</scope>
    <source>
        <strain evidence="6 7">SSD-17B</strain>
    </source>
</reference>
<dbReference type="EMBL" id="AFNU02000008">
    <property type="protein sequence ID" value="ERJ11685.1"/>
    <property type="molecule type" value="Genomic_DNA"/>
</dbReference>
<dbReference type="RefSeq" id="WP_008824447.1">
    <property type="nucleotide sequence ID" value="NZ_AFNU02000008.1"/>
</dbReference>
<dbReference type="Gene3D" id="3.40.50.300">
    <property type="entry name" value="P-loop containing nucleotide triphosphate hydrolases"/>
    <property type="match status" value="1"/>
</dbReference>
<sequence length="236" mass="26521">MLSIKNGSLIYDLKKDTKTYALKNINLTLEEQKFYGILGPSGSGKSSLLYALSSLKKLTKGDVSYKKEQLSKLGDEKLASIRKTDFGFIFQKHFLISYLTILENVLVPVNSTSKYYKNRAKELLSELGLEHQMNKKPYQLSGGQCQRVAIARALINEPNVIFADEITASLDHKSAENAMKVLQKYRNGATLIVVTHDPSILKGADEIIHIWDGEIKDIEMTLQASKHFSERGQHQS</sequence>
<keyword evidence="2" id="KW-0813">Transport</keyword>
<dbReference type="PROSITE" id="PS50893">
    <property type="entry name" value="ABC_TRANSPORTER_2"/>
    <property type="match status" value="1"/>
</dbReference>
<dbReference type="OrthoDB" id="9791546at2"/>
<dbReference type="GO" id="GO:0016887">
    <property type="term" value="F:ATP hydrolysis activity"/>
    <property type="evidence" value="ECO:0007669"/>
    <property type="project" value="InterPro"/>
</dbReference>
<comment type="caution">
    <text evidence="6">The sequence shown here is derived from an EMBL/GenBank/DDBJ whole genome shotgun (WGS) entry which is preliminary data.</text>
</comment>
<evidence type="ECO:0000313" key="6">
    <source>
        <dbReference type="EMBL" id="ERJ11685.1"/>
    </source>
</evidence>
<evidence type="ECO:0000256" key="2">
    <source>
        <dbReference type="ARBA" id="ARBA00022448"/>
    </source>
</evidence>
<name>F7PUC7_9MOLU</name>
<gene>
    <name evidence="6" type="ORF">HLPCO_002168</name>
</gene>
<dbReference type="SMART" id="SM00382">
    <property type="entry name" value="AAA"/>
    <property type="match status" value="1"/>
</dbReference>
<accession>F7PUC7</accession>
<dbReference type="Proteomes" id="UP000005707">
    <property type="component" value="Unassembled WGS sequence"/>
</dbReference>
<dbReference type="InParanoid" id="F7PUC7"/>
<keyword evidence="6" id="KW-0378">Hydrolase</keyword>
<keyword evidence="6" id="KW-0449">Lipoprotein</keyword>
<evidence type="ECO:0000313" key="7">
    <source>
        <dbReference type="Proteomes" id="UP000005707"/>
    </source>
</evidence>
<proteinExistence type="inferred from homology"/>
<evidence type="ECO:0000259" key="5">
    <source>
        <dbReference type="PROSITE" id="PS50893"/>
    </source>
</evidence>
<dbReference type="PANTHER" id="PTHR42798">
    <property type="entry name" value="LIPOPROTEIN-RELEASING SYSTEM ATP-BINDING PROTEIN LOLD"/>
    <property type="match status" value="1"/>
</dbReference>
<protein>
    <submittedName>
        <fullName evidence="6">Lipoprotein-releasing system ATP-binding protein</fullName>
        <ecNumber evidence="6">3.6.3.-</ecNumber>
    </submittedName>
</protein>
<dbReference type="STRING" id="1033810.HLPCO_002168"/>
<evidence type="ECO:0000256" key="4">
    <source>
        <dbReference type="ARBA" id="ARBA00022840"/>
    </source>
</evidence>
<keyword evidence="4 6" id="KW-0067">ATP-binding</keyword>
<dbReference type="PROSITE" id="PS00211">
    <property type="entry name" value="ABC_TRANSPORTER_1"/>
    <property type="match status" value="1"/>
</dbReference>
<comment type="similarity">
    <text evidence="1">Belongs to the ABC transporter superfamily.</text>
</comment>
<reference evidence="6 7" key="2">
    <citation type="journal article" date="2013" name="PLoS ONE">
        <title>INDIGO - INtegrated Data Warehouse of MIcrobial GenOmes with Examples from the Red Sea Extremophiles.</title>
        <authorList>
            <person name="Alam I."/>
            <person name="Antunes A."/>
            <person name="Kamau A.A."/>
            <person name="Ba Alawi W."/>
            <person name="Kalkatawi M."/>
            <person name="Stingl U."/>
            <person name="Bajic V.B."/>
        </authorList>
    </citation>
    <scope>NUCLEOTIDE SEQUENCE [LARGE SCALE GENOMIC DNA]</scope>
    <source>
        <strain evidence="6 7">SSD-17B</strain>
    </source>
</reference>
<keyword evidence="3" id="KW-0547">Nucleotide-binding</keyword>
<dbReference type="EC" id="3.6.3.-" evidence="6"/>
<feature type="domain" description="ABC transporter" evidence="5">
    <location>
        <begin position="4"/>
        <end position="236"/>
    </location>
</feature>
<dbReference type="Pfam" id="PF00005">
    <property type="entry name" value="ABC_tran"/>
    <property type="match status" value="1"/>
</dbReference>
<dbReference type="InterPro" id="IPR017911">
    <property type="entry name" value="MacB-like_ATP-bd"/>
</dbReference>
<dbReference type="PANTHER" id="PTHR42798:SF7">
    <property type="entry name" value="ALPHA-D-RIBOSE 1-METHYLPHOSPHONATE 5-TRIPHOSPHATE SYNTHASE SUBUNIT PHNL"/>
    <property type="match status" value="1"/>
</dbReference>
<evidence type="ECO:0000256" key="1">
    <source>
        <dbReference type="ARBA" id="ARBA00005417"/>
    </source>
</evidence>